<dbReference type="Pfam" id="PF08032">
    <property type="entry name" value="SpoU_sub_bind"/>
    <property type="match status" value="1"/>
</dbReference>
<dbReference type="InterPro" id="IPR001537">
    <property type="entry name" value="SpoU_MeTrfase"/>
</dbReference>
<feature type="domain" description="RNA 2-O ribose methyltransferase substrate binding" evidence="4">
    <location>
        <begin position="4"/>
        <end position="79"/>
    </location>
</feature>
<dbReference type="SUPFAM" id="SSF75217">
    <property type="entry name" value="alpha/beta knot"/>
    <property type="match status" value="1"/>
</dbReference>
<dbReference type="SUPFAM" id="SSF55315">
    <property type="entry name" value="L30e-like"/>
    <property type="match status" value="1"/>
</dbReference>
<comment type="similarity">
    <text evidence="1">Belongs to the class IV-like SAM-binding methyltransferase superfamily. RNA methyltransferase TrmH family.</text>
</comment>
<proteinExistence type="inferred from homology"/>
<dbReference type="GO" id="GO:0003723">
    <property type="term" value="F:RNA binding"/>
    <property type="evidence" value="ECO:0007669"/>
    <property type="project" value="InterPro"/>
</dbReference>
<dbReference type="Pfam" id="PF00588">
    <property type="entry name" value="SpoU_methylase"/>
    <property type="match status" value="1"/>
</dbReference>
<keyword evidence="6" id="KW-1185">Reference proteome</keyword>
<dbReference type="OrthoDB" id="9794400at2"/>
<dbReference type="InterPro" id="IPR004441">
    <property type="entry name" value="rRNA_MeTrfase_TrmH"/>
</dbReference>
<gene>
    <name evidence="5" type="ORF">EDD58_10489</name>
</gene>
<reference evidence="5 6" key="1">
    <citation type="submission" date="2019-03" db="EMBL/GenBank/DDBJ databases">
        <title>Genomic Encyclopedia of Type Strains, Phase IV (KMG-IV): sequencing the most valuable type-strain genomes for metagenomic binning, comparative biology and taxonomic classification.</title>
        <authorList>
            <person name="Goeker M."/>
        </authorList>
    </citation>
    <scope>NUCLEOTIDE SEQUENCE [LARGE SCALE GENOMIC DNA]</scope>
    <source>
        <strain evidence="5 6">DSM 45707</strain>
    </source>
</reference>
<dbReference type="FunFam" id="3.40.1280.10:FF:000008">
    <property type="entry name" value="Group 3 RNA methyltransferase TrmH"/>
    <property type="match status" value="1"/>
</dbReference>
<dbReference type="AlphaFoldDB" id="A0A4R3L4I9"/>
<keyword evidence="3 5" id="KW-0808">Transferase</keyword>
<dbReference type="Gene3D" id="3.40.1280.10">
    <property type="match status" value="1"/>
</dbReference>
<dbReference type="RefSeq" id="WP_131924683.1">
    <property type="nucleotide sequence ID" value="NZ_SMAG01000004.1"/>
</dbReference>
<evidence type="ECO:0000313" key="5">
    <source>
        <dbReference type="EMBL" id="TCS94222.1"/>
    </source>
</evidence>
<dbReference type="GO" id="GO:0005829">
    <property type="term" value="C:cytosol"/>
    <property type="evidence" value="ECO:0007669"/>
    <property type="project" value="TreeGrafter"/>
</dbReference>
<dbReference type="PANTHER" id="PTHR46429">
    <property type="entry name" value="23S RRNA (GUANOSINE-2'-O-)-METHYLTRANSFERASE RLMB"/>
    <property type="match status" value="1"/>
</dbReference>
<evidence type="ECO:0000256" key="2">
    <source>
        <dbReference type="ARBA" id="ARBA00022603"/>
    </source>
</evidence>
<organism evidence="5 6">
    <name type="scientific">Hazenella coriacea</name>
    <dbReference type="NCBI Taxonomy" id="1179467"/>
    <lineage>
        <taxon>Bacteria</taxon>
        <taxon>Bacillati</taxon>
        <taxon>Bacillota</taxon>
        <taxon>Bacilli</taxon>
        <taxon>Bacillales</taxon>
        <taxon>Thermoactinomycetaceae</taxon>
        <taxon>Hazenella</taxon>
    </lineage>
</organism>
<dbReference type="EMBL" id="SMAG01000004">
    <property type="protein sequence ID" value="TCS94222.1"/>
    <property type="molecule type" value="Genomic_DNA"/>
</dbReference>
<name>A0A4R3L4I9_9BACL</name>
<accession>A0A4R3L4I9</accession>
<dbReference type="InterPro" id="IPR029028">
    <property type="entry name" value="Alpha/beta_knot_MTases"/>
</dbReference>
<evidence type="ECO:0000256" key="3">
    <source>
        <dbReference type="ARBA" id="ARBA00022679"/>
    </source>
</evidence>
<dbReference type="InterPro" id="IPR029064">
    <property type="entry name" value="Ribosomal_eL30-like_sf"/>
</dbReference>
<evidence type="ECO:0000313" key="6">
    <source>
        <dbReference type="Proteomes" id="UP000294937"/>
    </source>
</evidence>
<protein>
    <submittedName>
        <fullName evidence="5">23S rRNA (Guanosine2251-2'-O)-methyltransferase</fullName>
    </submittedName>
</protein>
<sequence length="246" mass="27025">MSDWIIGKHSVQEALRSGRTIEKVLLAEGIHRQSIQGILSQLQEEKIPFQWVPRTKLDQLAEGGNHQGITAQVSSYSYATVDDLFHRADQKGELPFFVLLDGIEDPHNLGSILRTADGAGVHGVIIPKRRAVGLTSVVAKTSAGAIEYIPVVRVTNLNRIADELKERGVWLVGTDGKAKQEYSQVDYQMPVALVIGNEGHGISQLMKKKCDFLVKIPMSGQVSSLNASVATGLFMYEVLRSRRTHG</sequence>
<dbReference type="NCBIfam" id="TIGR00186">
    <property type="entry name" value="rRNA_methyl_3"/>
    <property type="match status" value="1"/>
</dbReference>
<dbReference type="GO" id="GO:0006396">
    <property type="term" value="P:RNA processing"/>
    <property type="evidence" value="ECO:0007669"/>
    <property type="project" value="InterPro"/>
</dbReference>
<dbReference type="Proteomes" id="UP000294937">
    <property type="component" value="Unassembled WGS sequence"/>
</dbReference>
<dbReference type="InterPro" id="IPR029026">
    <property type="entry name" value="tRNA_m1G_MTases_N"/>
</dbReference>
<dbReference type="SMART" id="SM00967">
    <property type="entry name" value="SpoU_sub_bind"/>
    <property type="match status" value="1"/>
</dbReference>
<evidence type="ECO:0000256" key="1">
    <source>
        <dbReference type="ARBA" id="ARBA00007228"/>
    </source>
</evidence>
<keyword evidence="2 5" id="KW-0489">Methyltransferase</keyword>
<evidence type="ECO:0000259" key="4">
    <source>
        <dbReference type="SMART" id="SM00967"/>
    </source>
</evidence>
<dbReference type="PANTHER" id="PTHR46429:SF1">
    <property type="entry name" value="23S RRNA (GUANOSINE-2'-O-)-METHYLTRANSFERASE RLMB"/>
    <property type="match status" value="1"/>
</dbReference>
<comment type="caution">
    <text evidence="5">The sequence shown here is derived from an EMBL/GenBank/DDBJ whole genome shotgun (WGS) entry which is preliminary data.</text>
</comment>
<dbReference type="Gene3D" id="3.30.1330.30">
    <property type="match status" value="1"/>
</dbReference>
<dbReference type="InterPro" id="IPR013123">
    <property type="entry name" value="SpoU_subst-bd"/>
</dbReference>
<dbReference type="GO" id="GO:0032259">
    <property type="term" value="P:methylation"/>
    <property type="evidence" value="ECO:0007669"/>
    <property type="project" value="UniProtKB-KW"/>
</dbReference>
<dbReference type="CDD" id="cd18103">
    <property type="entry name" value="SpoU-like_RlmB"/>
    <property type="match status" value="1"/>
</dbReference>
<dbReference type="GO" id="GO:0008173">
    <property type="term" value="F:RNA methyltransferase activity"/>
    <property type="evidence" value="ECO:0007669"/>
    <property type="project" value="InterPro"/>
</dbReference>